<protein>
    <recommendedName>
        <fullName evidence="5">Secreted protein</fullName>
    </recommendedName>
</protein>
<feature type="compositionally biased region" description="Basic and acidic residues" evidence="1">
    <location>
        <begin position="53"/>
        <end position="66"/>
    </location>
</feature>
<dbReference type="EMBL" id="JAUHHV010000007">
    <property type="protein sequence ID" value="KAK1419154.1"/>
    <property type="molecule type" value="Genomic_DNA"/>
</dbReference>
<feature type="chain" id="PRO_5041954932" description="Secreted protein" evidence="2">
    <location>
        <begin position="20"/>
        <end position="91"/>
    </location>
</feature>
<keyword evidence="2" id="KW-0732">Signal</keyword>
<organism evidence="3 4">
    <name type="scientific">Tagetes erecta</name>
    <name type="common">African marigold</name>
    <dbReference type="NCBI Taxonomy" id="13708"/>
    <lineage>
        <taxon>Eukaryota</taxon>
        <taxon>Viridiplantae</taxon>
        <taxon>Streptophyta</taxon>
        <taxon>Embryophyta</taxon>
        <taxon>Tracheophyta</taxon>
        <taxon>Spermatophyta</taxon>
        <taxon>Magnoliopsida</taxon>
        <taxon>eudicotyledons</taxon>
        <taxon>Gunneridae</taxon>
        <taxon>Pentapetalae</taxon>
        <taxon>asterids</taxon>
        <taxon>campanulids</taxon>
        <taxon>Asterales</taxon>
        <taxon>Asteraceae</taxon>
        <taxon>Asteroideae</taxon>
        <taxon>Heliantheae alliance</taxon>
        <taxon>Tageteae</taxon>
        <taxon>Tagetes</taxon>
    </lineage>
</organism>
<proteinExistence type="predicted"/>
<gene>
    <name evidence="3" type="ORF">QVD17_28313</name>
</gene>
<evidence type="ECO:0000256" key="2">
    <source>
        <dbReference type="SAM" id="SignalP"/>
    </source>
</evidence>
<feature type="signal peptide" evidence="2">
    <location>
        <begin position="1"/>
        <end position="19"/>
    </location>
</feature>
<reference evidence="3" key="1">
    <citation type="journal article" date="2023" name="bioRxiv">
        <title>Improved chromosome-level genome assembly for marigold (Tagetes erecta).</title>
        <authorList>
            <person name="Jiang F."/>
            <person name="Yuan L."/>
            <person name="Wang S."/>
            <person name="Wang H."/>
            <person name="Xu D."/>
            <person name="Wang A."/>
            <person name="Fan W."/>
        </authorList>
    </citation>
    <scope>NUCLEOTIDE SEQUENCE</scope>
    <source>
        <strain evidence="3">WSJ</strain>
        <tissue evidence="3">Leaf</tissue>
    </source>
</reference>
<dbReference type="AlphaFoldDB" id="A0AAD8KA77"/>
<keyword evidence="4" id="KW-1185">Reference proteome</keyword>
<dbReference type="Proteomes" id="UP001229421">
    <property type="component" value="Unassembled WGS sequence"/>
</dbReference>
<evidence type="ECO:0008006" key="5">
    <source>
        <dbReference type="Google" id="ProtNLM"/>
    </source>
</evidence>
<evidence type="ECO:0000313" key="4">
    <source>
        <dbReference type="Proteomes" id="UP001229421"/>
    </source>
</evidence>
<comment type="caution">
    <text evidence="3">The sequence shown here is derived from an EMBL/GenBank/DDBJ whole genome shotgun (WGS) entry which is preliminary data.</text>
</comment>
<accession>A0AAD8KA77</accession>
<evidence type="ECO:0000256" key="1">
    <source>
        <dbReference type="SAM" id="MobiDB-lite"/>
    </source>
</evidence>
<evidence type="ECO:0000313" key="3">
    <source>
        <dbReference type="EMBL" id="KAK1419154.1"/>
    </source>
</evidence>
<sequence>MRAILRGCKLFFGLLRAGGVVLRGEDEKGEKGCSLMRTGHRLGSNENKTRRKRGDEVARRGEDHPSSGEVPARWFLVPHLVHHSVRPKYLY</sequence>
<feature type="region of interest" description="Disordered" evidence="1">
    <location>
        <begin position="30"/>
        <end position="67"/>
    </location>
</feature>
<name>A0AAD8KA77_TARER</name>